<protein>
    <submittedName>
        <fullName evidence="1">Uncharacterized protein</fullName>
    </submittedName>
</protein>
<keyword evidence="2" id="KW-1185">Reference proteome</keyword>
<organism evidence="1 2">
    <name type="scientific">Steinernema hermaphroditum</name>
    <dbReference type="NCBI Taxonomy" id="289476"/>
    <lineage>
        <taxon>Eukaryota</taxon>
        <taxon>Metazoa</taxon>
        <taxon>Ecdysozoa</taxon>
        <taxon>Nematoda</taxon>
        <taxon>Chromadorea</taxon>
        <taxon>Rhabditida</taxon>
        <taxon>Tylenchina</taxon>
        <taxon>Panagrolaimomorpha</taxon>
        <taxon>Strongyloidoidea</taxon>
        <taxon>Steinernematidae</taxon>
        <taxon>Steinernema</taxon>
    </lineage>
</organism>
<evidence type="ECO:0000313" key="1">
    <source>
        <dbReference type="EMBL" id="KAK0405737.1"/>
    </source>
</evidence>
<accession>A0AA39LQA6</accession>
<dbReference type="EMBL" id="JAUCMV010000004">
    <property type="protein sequence ID" value="KAK0405737.1"/>
    <property type="molecule type" value="Genomic_DNA"/>
</dbReference>
<dbReference type="Proteomes" id="UP001175271">
    <property type="component" value="Unassembled WGS sequence"/>
</dbReference>
<comment type="caution">
    <text evidence="1">The sequence shown here is derived from an EMBL/GenBank/DDBJ whole genome shotgun (WGS) entry which is preliminary data.</text>
</comment>
<proteinExistence type="predicted"/>
<name>A0AA39LQA6_9BILA</name>
<reference evidence="1" key="1">
    <citation type="submission" date="2023-06" db="EMBL/GenBank/DDBJ databases">
        <title>Genomic analysis of the entomopathogenic nematode Steinernema hermaphroditum.</title>
        <authorList>
            <person name="Schwarz E.M."/>
            <person name="Heppert J.K."/>
            <person name="Baniya A."/>
            <person name="Schwartz H.T."/>
            <person name="Tan C.-H."/>
            <person name="Antoshechkin I."/>
            <person name="Sternberg P.W."/>
            <person name="Goodrich-Blair H."/>
            <person name="Dillman A.R."/>
        </authorList>
    </citation>
    <scope>NUCLEOTIDE SEQUENCE</scope>
    <source>
        <strain evidence="1">PS9179</strain>
        <tissue evidence="1">Whole animal</tissue>
    </source>
</reference>
<evidence type="ECO:0000313" key="2">
    <source>
        <dbReference type="Proteomes" id="UP001175271"/>
    </source>
</evidence>
<dbReference type="AlphaFoldDB" id="A0AA39LQA6"/>
<sequence length="283" mass="32049">MAPQEERMNVASADLENLSSDAEAAVEHDEIDTIPPSVLAYAMMFSTQRDQLRLSSVSRLLHAGYKDFRNSINYFSLLDLAAELDPVGGQYYASESWCLLLMRVLLETRIGNIRGMDFSPMRAKVIETLYDYIKDNSEKPDVNGNFAPKLPADAIDAFSNVTHFALPEGIVDWADINRLADLCPRLERLVISSLNVEYLFKTEPRFVHCKTIDDVIADFGVPASKFANLKAYDEQMRKLSKDPSWITFLSVAFKKKFPHFLKLNINHHVKQITERPEVAAGDQ</sequence>
<gene>
    <name evidence="1" type="ORF">QR680_018168</name>
</gene>